<name>A0A921QPG0_SORBI</name>
<dbReference type="AlphaFoldDB" id="A0A921QPG0"/>
<evidence type="ECO:0000256" key="1">
    <source>
        <dbReference type="SAM" id="MobiDB-lite"/>
    </source>
</evidence>
<protein>
    <submittedName>
        <fullName evidence="2">Uncharacterized protein</fullName>
    </submittedName>
</protein>
<sequence>MEVTNNPVLGPRCEDRDDASSEVELTHNELGMSIITDKHSRVVGEDHQNTRARE</sequence>
<reference evidence="2" key="1">
    <citation type="journal article" date="2019" name="BMC Genomics">
        <title>A new reference genome for Sorghum bicolor reveals high levels of sequence similarity between sweet and grain genotypes: implications for the genetics of sugar metabolism.</title>
        <authorList>
            <person name="Cooper E.A."/>
            <person name="Brenton Z.W."/>
            <person name="Flinn B.S."/>
            <person name="Jenkins J."/>
            <person name="Shu S."/>
            <person name="Flowers D."/>
            <person name="Luo F."/>
            <person name="Wang Y."/>
            <person name="Xia P."/>
            <person name="Barry K."/>
            <person name="Daum C."/>
            <person name="Lipzen A."/>
            <person name="Yoshinaga Y."/>
            <person name="Schmutz J."/>
            <person name="Saski C."/>
            <person name="Vermerris W."/>
            <person name="Kresovich S."/>
        </authorList>
    </citation>
    <scope>NUCLEOTIDE SEQUENCE</scope>
</reference>
<organism evidence="2 3">
    <name type="scientific">Sorghum bicolor</name>
    <name type="common">Sorghum</name>
    <name type="synonym">Sorghum vulgare</name>
    <dbReference type="NCBI Taxonomy" id="4558"/>
    <lineage>
        <taxon>Eukaryota</taxon>
        <taxon>Viridiplantae</taxon>
        <taxon>Streptophyta</taxon>
        <taxon>Embryophyta</taxon>
        <taxon>Tracheophyta</taxon>
        <taxon>Spermatophyta</taxon>
        <taxon>Magnoliopsida</taxon>
        <taxon>Liliopsida</taxon>
        <taxon>Poales</taxon>
        <taxon>Poaceae</taxon>
        <taxon>PACMAD clade</taxon>
        <taxon>Panicoideae</taxon>
        <taxon>Andropogonodae</taxon>
        <taxon>Andropogoneae</taxon>
        <taxon>Sorghinae</taxon>
        <taxon>Sorghum</taxon>
    </lineage>
</organism>
<dbReference type="EMBL" id="CM027685">
    <property type="protein sequence ID" value="KAG0525833.1"/>
    <property type="molecule type" value="Genomic_DNA"/>
</dbReference>
<evidence type="ECO:0000313" key="2">
    <source>
        <dbReference type="EMBL" id="KAG0525833.1"/>
    </source>
</evidence>
<evidence type="ECO:0000313" key="3">
    <source>
        <dbReference type="Proteomes" id="UP000807115"/>
    </source>
</evidence>
<reference evidence="2" key="2">
    <citation type="submission" date="2020-10" db="EMBL/GenBank/DDBJ databases">
        <authorList>
            <person name="Cooper E.A."/>
            <person name="Brenton Z.W."/>
            <person name="Flinn B.S."/>
            <person name="Jenkins J."/>
            <person name="Shu S."/>
            <person name="Flowers D."/>
            <person name="Luo F."/>
            <person name="Wang Y."/>
            <person name="Xia P."/>
            <person name="Barry K."/>
            <person name="Daum C."/>
            <person name="Lipzen A."/>
            <person name="Yoshinaga Y."/>
            <person name="Schmutz J."/>
            <person name="Saski C."/>
            <person name="Vermerris W."/>
            <person name="Kresovich S."/>
        </authorList>
    </citation>
    <scope>NUCLEOTIDE SEQUENCE</scope>
</reference>
<feature type="region of interest" description="Disordered" evidence="1">
    <location>
        <begin position="1"/>
        <end position="22"/>
    </location>
</feature>
<accession>A0A921QPG0</accession>
<gene>
    <name evidence="2" type="ORF">BDA96_06G091400</name>
</gene>
<comment type="caution">
    <text evidence="2">The sequence shown here is derived from an EMBL/GenBank/DDBJ whole genome shotgun (WGS) entry which is preliminary data.</text>
</comment>
<proteinExistence type="predicted"/>
<dbReference type="Proteomes" id="UP000807115">
    <property type="component" value="Chromosome 6"/>
</dbReference>
<feature type="compositionally biased region" description="Basic and acidic residues" evidence="1">
    <location>
        <begin position="12"/>
        <end position="22"/>
    </location>
</feature>